<evidence type="ECO:0000313" key="8">
    <source>
        <dbReference type="Proteomes" id="UP000176288"/>
    </source>
</evidence>
<dbReference type="GO" id="GO:0005886">
    <property type="term" value="C:plasma membrane"/>
    <property type="evidence" value="ECO:0007669"/>
    <property type="project" value="UniProtKB-ARBA"/>
</dbReference>
<dbReference type="Pfam" id="PF02361">
    <property type="entry name" value="CbiQ"/>
    <property type="match status" value="1"/>
</dbReference>
<feature type="transmembrane region" description="Helical" evidence="6">
    <location>
        <begin position="92"/>
        <end position="114"/>
    </location>
</feature>
<sequence length="247" mass="27190">MASVNPLARLLALALLSTPLMASVDWVSALVALVLELLVLWAAGVNLWYLLKRTWFLFLLAPFTAVTILFYAHPAGQTYWHWGLIHISENSVQLALASLLRVVTLALPAVALFLHTDPTRVADAMAQNGGLPTRFVLASLAAVRMTGQLMNEWRVMELARRARGLADGNRFKRFGQMTFAMLVIALRRGADLSTAMIARGFGTGERSWARPSLWRARDWVAVFVGLAISLLALSAAVWAGTFRWFGG</sequence>
<dbReference type="CDD" id="cd16914">
    <property type="entry name" value="EcfT"/>
    <property type="match status" value="1"/>
</dbReference>
<feature type="transmembrane region" description="Helical" evidence="6">
    <location>
        <begin position="55"/>
        <end position="72"/>
    </location>
</feature>
<proteinExistence type="predicted"/>
<dbReference type="STRING" id="1912795.BK816_06730"/>
<evidence type="ECO:0000256" key="5">
    <source>
        <dbReference type="ARBA" id="ARBA00023136"/>
    </source>
</evidence>
<keyword evidence="3 6" id="KW-0812">Transmembrane</keyword>
<dbReference type="PANTHER" id="PTHR34857">
    <property type="entry name" value="SLL0384 PROTEIN"/>
    <property type="match status" value="1"/>
</dbReference>
<evidence type="ECO:0000256" key="1">
    <source>
        <dbReference type="ARBA" id="ARBA00004141"/>
    </source>
</evidence>
<accession>A0A1D9MMK7</accession>
<keyword evidence="8" id="KW-1185">Reference proteome</keyword>
<evidence type="ECO:0000256" key="4">
    <source>
        <dbReference type="ARBA" id="ARBA00022989"/>
    </source>
</evidence>
<evidence type="ECO:0000256" key="6">
    <source>
        <dbReference type="SAM" id="Phobius"/>
    </source>
</evidence>
<organism evidence="7 8">
    <name type="scientific">Boudabousia tangfeifanii</name>
    <dbReference type="NCBI Taxonomy" id="1912795"/>
    <lineage>
        <taxon>Bacteria</taxon>
        <taxon>Bacillati</taxon>
        <taxon>Actinomycetota</taxon>
        <taxon>Actinomycetes</taxon>
        <taxon>Actinomycetales</taxon>
        <taxon>Actinomycetaceae</taxon>
        <taxon>Boudabousia</taxon>
    </lineage>
</organism>
<evidence type="ECO:0008006" key="9">
    <source>
        <dbReference type="Google" id="ProtNLM"/>
    </source>
</evidence>
<evidence type="ECO:0000313" key="7">
    <source>
        <dbReference type="EMBL" id="AOZ73515.1"/>
    </source>
</evidence>
<dbReference type="OrthoDB" id="6400at2"/>
<feature type="transmembrane region" description="Helical" evidence="6">
    <location>
        <begin position="219"/>
        <end position="239"/>
    </location>
</feature>
<dbReference type="EMBL" id="CP017812">
    <property type="protein sequence ID" value="AOZ73515.1"/>
    <property type="molecule type" value="Genomic_DNA"/>
</dbReference>
<keyword evidence="2" id="KW-1003">Cell membrane</keyword>
<evidence type="ECO:0000256" key="2">
    <source>
        <dbReference type="ARBA" id="ARBA00022475"/>
    </source>
</evidence>
<dbReference type="KEGG" id="avu:BK816_06730"/>
<keyword evidence="4 6" id="KW-1133">Transmembrane helix</keyword>
<feature type="transmembrane region" description="Helical" evidence="6">
    <location>
        <begin position="32"/>
        <end position="50"/>
    </location>
</feature>
<dbReference type="AlphaFoldDB" id="A0A1D9MMK7"/>
<dbReference type="PANTHER" id="PTHR34857:SF2">
    <property type="entry name" value="SLL0384 PROTEIN"/>
    <property type="match status" value="1"/>
</dbReference>
<gene>
    <name evidence="7" type="ORF">BK816_06730</name>
</gene>
<protein>
    <recommendedName>
        <fullName evidence="9">ABC transporter</fullName>
    </recommendedName>
</protein>
<dbReference type="Proteomes" id="UP000176288">
    <property type="component" value="Chromosome"/>
</dbReference>
<keyword evidence="5 6" id="KW-0472">Membrane</keyword>
<dbReference type="InterPro" id="IPR003339">
    <property type="entry name" value="ABC/ECF_trnsptr_transmembrane"/>
</dbReference>
<evidence type="ECO:0000256" key="3">
    <source>
        <dbReference type="ARBA" id="ARBA00022692"/>
    </source>
</evidence>
<name>A0A1D9MMK7_9ACTO</name>
<reference evidence="7 8" key="1">
    <citation type="submission" date="2016-10" db="EMBL/GenBank/DDBJ databases">
        <title>Actinomyces aegypiusis sp. nov., isolated from the Aegypius monachus in Qinghai Tibet Plateau China.</title>
        <authorList>
            <person name="Wang Y."/>
        </authorList>
    </citation>
    <scope>NUCLEOTIDE SEQUENCE [LARGE SCALE GENOMIC DNA]</scope>
    <source>
        <strain evidence="7 8">VUL4_3</strain>
    </source>
</reference>
<comment type="subcellular location">
    <subcellularLocation>
        <location evidence="1">Membrane</location>
        <topology evidence="1">Multi-pass membrane protein</topology>
    </subcellularLocation>
</comment>
<dbReference type="InterPro" id="IPR051611">
    <property type="entry name" value="ECF_transporter_component"/>
</dbReference>